<feature type="non-terminal residue" evidence="1">
    <location>
        <position position="95"/>
    </location>
</feature>
<dbReference type="EMBL" id="LAZR01061727">
    <property type="protein sequence ID" value="KKK62998.1"/>
    <property type="molecule type" value="Genomic_DNA"/>
</dbReference>
<accession>A0A0F8X244</accession>
<dbReference type="AlphaFoldDB" id="A0A0F8X244"/>
<reference evidence="1" key="1">
    <citation type="journal article" date="2015" name="Nature">
        <title>Complex archaea that bridge the gap between prokaryotes and eukaryotes.</title>
        <authorList>
            <person name="Spang A."/>
            <person name="Saw J.H."/>
            <person name="Jorgensen S.L."/>
            <person name="Zaremba-Niedzwiedzka K."/>
            <person name="Martijn J."/>
            <person name="Lind A.E."/>
            <person name="van Eijk R."/>
            <person name="Schleper C."/>
            <person name="Guy L."/>
            <person name="Ettema T.J."/>
        </authorList>
    </citation>
    <scope>NUCLEOTIDE SEQUENCE</scope>
</reference>
<comment type="caution">
    <text evidence="1">The sequence shown here is derived from an EMBL/GenBank/DDBJ whole genome shotgun (WGS) entry which is preliminary data.</text>
</comment>
<evidence type="ECO:0000313" key="1">
    <source>
        <dbReference type="EMBL" id="KKK62998.1"/>
    </source>
</evidence>
<organism evidence="1">
    <name type="scientific">marine sediment metagenome</name>
    <dbReference type="NCBI Taxonomy" id="412755"/>
    <lineage>
        <taxon>unclassified sequences</taxon>
        <taxon>metagenomes</taxon>
        <taxon>ecological metagenomes</taxon>
    </lineage>
</organism>
<proteinExistence type="predicted"/>
<sequence>MGKVGKVIAGGILIVGGILIGTIGGQPAIGFAIAGQGAGIVYGALTDDGGLNERQGAILENRADARLGLPVIYGKTRVGPILADARVDTSSQNNK</sequence>
<gene>
    <name evidence="1" type="ORF">LCGC14_2998750</name>
</gene>
<name>A0A0F8X244_9ZZZZ</name>
<protein>
    <submittedName>
        <fullName evidence="1">Uncharacterized protein</fullName>
    </submittedName>
</protein>